<evidence type="ECO:0000313" key="1">
    <source>
        <dbReference type="EMBL" id="ELU09018.1"/>
    </source>
</evidence>
<dbReference type="EnsemblMetazoa" id="CapteT228084">
    <property type="protein sequence ID" value="CapteP228084"/>
    <property type="gene ID" value="CapteG228084"/>
</dbReference>
<proteinExistence type="predicted"/>
<accession>R7USA1</accession>
<reference evidence="2" key="3">
    <citation type="submission" date="2015-06" db="UniProtKB">
        <authorList>
            <consortium name="EnsemblMetazoa"/>
        </authorList>
    </citation>
    <scope>IDENTIFICATION</scope>
</reference>
<gene>
    <name evidence="1" type="ORF">CAPTEDRAFT_228084</name>
</gene>
<evidence type="ECO:0000313" key="3">
    <source>
        <dbReference type="Proteomes" id="UP000014760"/>
    </source>
</evidence>
<dbReference type="EMBL" id="KB298648">
    <property type="protein sequence ID" value="ELU09018.1"/>
    <property type="molecule type" value="Genomic_DNA"/>
</dbReference>
<reference evidence="3" key="1">
    <citation type="submission" date="2012-12" db="EMBL/GenBank/DDBJ databases">
        <authorList>
            <person name="Hellsten U."/>
            <person name="Grimwood J."/>
            <person name="Chapman J.A."/>
            <person name="Shapiro H."/>
            <person name="Aerts A."/>
            <person name="Otillar R.P."/>
            <person name="Terry A.Y."/>
            <person name="Boore J.L."/>
            <person name="Simakov O."/>
            <person name="Marletaz F."/>
            <person name="Cho S.-J."/>
            <person name="Edsinger-Gonzales E."/>
            <person name="Havlak P."/>
            <person name="Kuo D.-H."/>
            <person name="Larsson T."/>
            <person name="Lv J."/>
            <person name="Arendt D."/>
            <person name="Savage R."/>
            <person name="Osoegawa K."/>
            <person name="de Jong P."/>
            <person name="Lindberg D.R."/>
            <person name="Seaver E.C."/>
            <person name="Weisblat D.A."/>
            <person name="Putnam N.H."/>
            <person name="Grigoriev I.V."/>
            <person name="Rokhsar D.S."/>
        </authorList>
    </citation>
    <scope>NUCLEOTIDE SEQUENCE</scope>
    <source>
        <strain evidence="3">I ESC-2004</strain>
    </source>
</reference>
<dbReference type="AlphaFoldDB" id="R7USA1"/>
<reference evidence="1 3" key="2">
    <citation type="journal article" date="2013" name="Nature">
        <title>Insights into bilaterian evolution from three spiralian genomes.</title>
        <authorList>
            <person name="Simakov O."/>
            <person name="Marletaz F."/>
            <person name="Cho S.J."/>
            <person name="Edsinger-Gonzales E."/>
            <person name="Havlak P."/>
            <person name="Hellsten U."/>
            <person name="Kuo D.H."/>
            <person name="Larsson T."/>
            <person name="Lv J."/>
            <person name="Arendt D."/>
            <person name="Savage R."/>
            <person name="Osoegawa K."/>
            <person name="de Jong P."/>
            <person name="Grimwood J."/>
            <person name="Chapman J.A."/>
            <person name="Shapiro H."/>
            <person name="Aerts A."/>
            <person name="Otillar R.P."/>
            <person name="Terry A.Y."/>
            <person name="Boore J.L."/>
            <person name="Grigoriev I.V."/>
            <person name="Lindberg D.R."/>
            <person name="Seaver E.C."/>
            <person name="Weisblat D.A."/>
            <person name="Putnam N.H."/>
            <person name="Rokhsar D.S."/>
        </authorList>
    </citation>
    <scope>NUCLEOTIDE SEQUENCE</scope>
    <source>
        <strain evidence="1 3">I ESC-2004</strain>
    </source>
</reference>
<dbReference type="EMBL" id="AMQN01006574">
    <property type="status" value="NOT_ANNOTATED_CDS"/>
    <property type="molecule type" value="Genomic_DNA"/>
</dbReference>
<sequence>MRLQKIPTKGVAGFLVPQRERCFIIENAIEDLPVLDDSDEEQLDVDEPYRPKSTIRYEPEKRLSKERVAALIPTELKSSCIKWPTFSLIRDTGDLDETVAFIEEERRKRQVGRRHPGFVPHDRPHALHDNEAPNFSQYCLLYFSTDICSHKKNFPRSPPGFANLVFCVSV</sequence>
<name>R7USA1_CAPTE</name>
<evidence type="ECO:0000313" key="2">
    <source>
        <dbReference type="EnsemblMetazoa" id="CapteP228084"/>
    </source>
</evidence>
<keyword evidence="3" id="KW-1185">Reference proteome</keyword>
<dbReference type="Proteomes" id="UP000014760">
    <property type="component" value="Unassembled WGS sequence"/>
</dbReference>
<dbReference type="HOGENOM" id="CLU_1572077_0_0_1"/>
<organism evidence="1">
    <name type="scientific">Capitella teleta</name>
    <name type="common">Polychaete worm</name>
    <dbReference type="NCBI Taxonomy" id="283909"/>
    <lineage>
        <taxon>Eukaryota</taxon>
        <taxon>Metazoa</taxon>
        <taxon>Spiralia</taxon>
        <taxon>Lophotrochozoa</taxon>
        <taxon>Annelida</taxon>
        <taxon>Polychaeta</taxon>
        <taxon>Sedentaria</taxon>
        <taxon>Scolecida</taxon>
        <taxon>Capitellidae</taxon>
        <taxon>Capitella</taxon>
    </lineage>
</organism>
<dbReference type="EMBL" id="AMQN01006575">
    <property type="status" value="NOT_ANNOTATED_CDS"/>
    <property type="molecule type" value="Genomic_DNA"/>
</dbReference>
<protein>
    <submittedName>
        <fullName evidence="1 2">Uncharacterized protein</fullName>
    </submittedName>
</protein>